<feature type="transmembrane region" description="Helical" evidence="1">
    <location>
        <begin position="60"/>
        <end position="78"/>
    </location>
</feature>
<dbReference type="AlphaFoldDB" id="A0A482WJN4"/>
<gene>
    <name evidence="2" type="ORF">LSTR_LSTR017015</name>
</gene>
<keyword evidence="3" id="KW-1185">Reference proteome</keyword>
<accession>A0A482WJN4</accession>
<evidence type="ECO:0000313" key="2">
    <source>
        <dbReference type="EMBL" id="RZF33446.1"/>
    </source>
</evidence>
<sequence length="97" mass="11572">MNLNSLDPISIHQKQQQTHRNQILSLIMKKQLKRVKNDNLPKYRLFSEASEEIRRFEKRFFIFLIILAALLYILFVKVNCLAQLSCCQLQGGFVRRY</sequence>
<proteinExistence type="predicted"/>
<evidence type="ECO:0008006" key="4">
    <source>
        <dbReference type="Google" id="ProtNLM"/>
    </source>
</evidence>
<dbReference type="InParanoid" id="A0A482WJN4"/>
<protein>
    <recommendedName>
        <fullName evidence="4">Transmembrane protein</fullName>
    </recommendedName>
</protein>
<name>A0A482WJN4_LAOST</name>
<dbReference type="EMBL" id="QKKF02034001">
    <property type="protein sequence ID" value="RZF33446.1"/>
    <property type="molecule type" value="Genomic_DNA"/>
</dbReference>
<evidence type="ECO:0000313" key="3">
    <source>
        <dbReference type="Proteomes" id="UP000291343"/>
    </source>
</evidence>
<keyword evidence="1" id="KW-0812">Transmembrane</keyword>
<organism evidence="2 3">
    <name type="scientific">Laodelphax striatellus</name>
    <name type="common">Small brown planthopper</name>
    <name type="synonym">Delphax striatella</name>
    <dbReference type="NCBI Taxonomy" id="195883"/>
    <lineage>
        <taxon>Eukaryota</taxon>
        <taxon>Metazoa</taxon>
        <taxon>Ecdysozoa</taxon>
        <taxon>Arthropoda</taxon>
        <taxon>Hexapoda</taxon>
        <taxon>Insecta</taxon>
        <taxon>Pterygota</taxon>
        <taxon>Neoptera</taxon>
        <taxon>Paraneoptera</taxon>
        <taxon>Hemiptera</taxon>
        <taxon>Auchenorrhyncha</taxon>
        <taxon>Fulgoroidea</taxon>
        <taxon>Delphacidae</taxon>
        <taxon>Criomorphinae</taxon>
        <taxon>Laodelphax</taxon>
    </lineage>
</organism>
<evidence type="ECO:0000256" key="1">
    <source>
        <dbReference type="SAM" id="Phobius"/>
    </source>
</evidence>
<keyword evidence="1" id="KW-1133">Transmembrane helix</keyword>
<dbReference type="Proteomes" id="UP000291343">
    <property type="component" value="Unassembled WGS sequence"/>
</dbReference>
<reference evidence="2 3" key="1">
    <citation type="journal article" date="2017" name="Gigascience">
        <title>Genome sequence of the small brown planthopper, Laodelphax striatellus.</title>
        <authorList>
            <person name="Zhu J."/>
            <person name="Jiang F."/>
            <person name="Wang X."/>
            <person name="Yang P."/>
            <person name="Bao Y."/>
            <person name="Zhao W."/>
            <person name="Wang W."/>
            <person name="Lu H."/>
            <person name="Wang Q."/>
            <person name="Cui N."/>
            <person name="Li J."/>
            <person name="Chen X."/>
            <person name="Luo L."/>
            <person name="Yu J."/>
            <person name="Kang L."/>
            <person name="Cui F."/>
        </authorList>
    </citation>
    <scope>NUCLEOTIDE SEQUENCE [LARGE SCALE GENOMIC DNA]</scope>
    <source>
        <strain evidence="2">Lst14</strain>
    </source>
</reference>
<comment type="caution">
    <text evidence="2">The sequence shown here is derived from an EMBL/GenBank/DDBJ whole genome shotgun (WGS) entry which is preliminary data.</text>
</comment>
<dbReference type="SMR" id="A0A482WJN4"/>
<keyword evidence="1" id="KW-0472">Membrane</keyword>